<evidence type="ECO:0000256" key="6">
    <source>
        <dbReference type="SAM" id="MobiDB-lite"/>
    </source>
</evidence>
<keyword evidence="4 8" id="KW-0418">Kinase</keyword>
<dbReference type="PANTHER" id="PTHR43671:SF13">
    <property type="entry name" value="SERINE_THREONINE-PROTEIN KINASE NEK2"/>
    <property type="match status" value="1"/>
</dbReference>
<dbReference type="SUPFAM" id="SSF56112">
    <property type="entry name" value="Protein kinase-like (PK-like)"/>
    <property type="match status" value="1"/>
</dbReference>
<dbReference type="PROSITE" id="PS50011">
    <property type="entry name" value="PROTEIN_KINASE_DOM"/>
    <property type="match status" value="1"/>
</dbReference>
<dbReference type="InterPro" id="IPR008271">
    <property type="entry name" value="Ser/Thr_kinase_AS"/>
</dbReference>
<dbReference type="EC" id="2.7.11.1" evidence="1"/>
<sequence>MAEQVAAPQAGPPRIVAGRYLLGPVLGRGGVSDVFRATDRTLGRAVAVKLFRSDDHTPHDRRRIDSEMRTLASLTHPGLVTLHDAGAESDVVGYDGPYLVMEFVDGTTLSTFRAGGALPPEVVRQIGHQVAQALAHIHASGIVHRDVKPANILITRDDDAGLRAKLTDFGIARIVDSDPMTEHGTAVGTAHYLSPEQATGEPIGPASDVYSLGLVLTECLTGRMVFEGSAIAAAIARLHRDPVIPAELGPAWVSLLTDMTSRTPTARPTAADVARRLDTPTEDTDTAVLATPVAAPSAAESGRRSAVPWVLAALGICAALVTVLAIRGAGSDGEPTTEPPLSSTSVVVETAPETTATPAPVPETVPEVAPPVVETTTAAPAPVVPPPAAPGNGNSGNGNAGNGNAGNGNNGNGNAGNGNAGNGNSGNGNGNNGNGNGNGNR</sequence>
<evidence type="ECO:0000256" key="1">
    <source>
        <dbReference type="ARBA" id="ARBA00012513"/>
    </source>
</evidence>
<organism evidence="8 9">
    <name type="scientific">Rhodococcoides corynebacterioides</name>
    <dbReference type="NCBI Taxonomy" id="53972"/>
    <lineage>
        <taxon>Bacteria</taxon>
        <taxon>Bacillati</taxon>
        <taxon>Actinomycetota</taxon>
        <taxon>Actinomycetes</taxon>
        <taxon>Mycobacteriales</taxon>
        <taxon>Nocardiaceae</taxon>
        <taxon>Rhodococcoides</taxon>
    </lineage>
</organism>
<dbReference type="InterPro" id="IPR050660">
    <property type="entry name" value="NEK_Ser/Thr_kinase"/>
</dbReference>
<keyword evidence="8" id="KW-0723">Serine/threonine-protein kinase</keyword>
<proteinExistence type="predicted"/>
<reference evidence="8 9" key="1">
    <citation type="submission" date="2021-01" db="EMBL/GenBank/DDBJ databases">
        <title>Genomics of switchgrass bacterial isolates.</title>
        <authorList>
            <person name="Shade A."/>
        </authorList>
    </citation>
    <scope>NUCLEOTIDE SEQUENCE [LARGE SCALE GENOMIC DNA]</scope>
    <source>
        <strain evidence="8 9">PvP111</strain>
    </source>
</reference>
<comment type="caution">
    <text evidence="8">The sequence shown here is derived from an EMBL/GenBank/DDBJ whole genome shotgun (WGS) entry which is preliminary data.</text>
</comment>
<feature type="region of interest" description="Disordered" evidence="6">
    <location>
        <begin position="330"/>
        <end position="366"/>
    </location>
</feature>
<feature type="region of interest" description="Disordered" evidence="6">
    <location>
        <begin position="378"/>
        <end position="441"/>
    </location>
</feature>
<keyword evidence="2" id="KW-0808">Transferase</keyword>
<protein>
    <recommendedName>
        <fullName evidence="1">non-specific serine/threonine protein kinase</fullName>
        <ecNumber evidence="1">2.7.11.1</ecNumber>
    </recommendedName>
</protein>
<feature type="compositionally biased region" description="Low complexity" evidence="6">
    <location>
        <begin position="342"/>
        <end position="366"/>
    </location>
</feature>
<dbReference type="Gene3D" id="3.30.200.20">
    <property type="entry name" value="Phosphorylase Kinase, domain 1"/>
    <property type="match status" value="1"/>
</dbReference>
<evidence type="ECO:0000256" key="5">
    <source>
        <dbReference type="ARBA" id="ARBA00022840"/>
    </source>
</evidence>
<evidence type="ECO:0000256" key="2">
    <source>
        <dbReference type="ARBA" id="ARBA00022679"/>
    </source>
</evidence>
<dbReference type="SMART" id="SM00220">
    <property type="entry name" value="S_TKc"/>
    <property type="match status" value="1"/>
</dbReference>
<dbReference type="Pfam" id="PF00069">
    <property type="entry name" value="Pkinase"/>
    <property type="match status" value="1"/>
</dbReference>
<gene>
    <name evidence="8" type="ORF">JOE42_000561</name>
</gene>
<evidence type="ECO:0000256" key="3">
    <source>
        <dbReference type="ARBA" id="ARBA00022741"/>
    </source>
</evidence>
<dbReference type="InterPro" id="IPR011009">
    <property type="entry name" value="Kinase-like_dom_sf"/>
</dbReference>
<dbReference type="PROSITE" id="PS00108">
    <property type="entry name" value="PROTEIN_KINASE_ST"/>
    <property type="match status" value="1"/>
</dbReference>
<dbReference type="GO" id="GO:0004674">
    <property type="term" value="F:protein serine/threonine kinase activity"/>
    <property type="evidence" value="ECO:0007669"/>
    <property type="project" value="UniProtKB-KW"/>
</dbReference>
<dbReference type="CDD" id="cd14014">
    <property type="entry name" value="STKc_PknB_like"/>
    <property type="match status" value="1"/>
</dbReference>
<keyword evidence="9" id="KW-1185">Reference proteome</keyword>
<feature type="compositionally biased region" description="Gly residues" evidence="6">
    <location>
        <begin position="393"/>
        <end position="441"/>
    </location>
</feature>
<dbReference type="InterPro" id="IPR000719">
    <property type="entry name" value="Prot_kinase_dom"/>
</dbReference>
<dbReference type="PANTHER" id="PTHR43671">
    <property type="entry name" value="SERINE/THREONINE-PROTEIN KINASE NEK"/>
    <property type="match status" value="1"/>
</dbReference>
<dbReference type="Proteomes" id="UP000703038">
    <property type="component" value="Unassembled WGS sequence"/>
</dbReference>
<evidence type="ECO:0000313" key="8">
    <source>
        <dbReference type="EMBL" id="MBM7413828.1"/>
    </source>
</evidence>
<dbReference type="EMBL" id="JAFBBK010000001">
    <property type="protein sequence ID" value="MBM7413828.1"/>
    <property type="molecule type" value="Genomic_DNA"/>
</dbReference>
<dbReference type="RefSeq" id="WP_204866539.1">
    <property type="nucleotide sequence ID" value="NZ_JAFBBK010000001.1"/>
</dbReference>
<keyword evidence="3" id="KW-0547">Nucleotide-binding</keyword>
<evidence type="ECO:0000259" key="7">
    <source>
        <dbReference type="PROSITE" id="PS50011"/>
    </source>
</evidence>
<evidence type="ECO:0000313" key="9">
    <source>
        <dbReference type="Proteomes" id="UP000703038"/>
    </source>
</evidence>
<keyword evidence="5" id="KW-0067">ATP-binding</keyword>
<evidence type="ECO:0000256" key="4">
    <source>
        <dbReference type="ARBA" id="ARBA00022777"/>
    </source>
</evidence>
<feature type="domain" description="Protein kinase" evidence="7">
    <location>
        <begin position="20"/>
        <end position="282"/>
    </location>
</feature>
<name>A0ABS2KPD3_9NOCA</name>
<dbReference type="Gene3D" id="1.10.510.10">
    <property type="entry name" value="Transferase(Phosphotransferase) domain 1"/>
    <property type="match status" value="1"/>
</dbReference>
<accession>A0ABS2KPD3</accession>